<evidence type="ECO:0000259" key="7">
    <source>
        <dbReference type="Pfam" id="PF01368"/>
    </source>
</evidence>
<gene>
    <name evidence="10" type="primary">recJ</name>
    <name evidence="10" type="ORF">AB162_129</name>
</gene>
<accession>A0A0K2BL18</accession>
<protein>
    <recommendedName>
        <fullName evidence="2">Single-stranded-DNA-specific exonuclease RecJ</fullName>
    </recommendedName>
</protein>
<evidence type="ECO:0000256" key="1">
    <source>
        <dbReference type="ARBA" id="ARBA00005915"/>
    </source>
</evidence>
<dbReference type="PATRIC" id="fig|186490.8.peg.131"/>
<dbReference type="PANTHER" id="PTHR30255:SF2">
    <property type="entry name" value="SINGLE-STRANDED-DNA-SPECIFIC EXONUCLEASE RECJ"/>
    <property type="match status" value="1"/>
</dbReference>
<evidence type="ECO:0000313" key="11">
    <source>
        <dbReference type="Proteomes" id="UP000056466"/>
    </source>
</evidence>
<dbReference type="Gene3D" id="3.90.1640.30">
    <property type="match status" value="1"/>
</dbReference>
<evidence type="ECO:0000256" key="6">
    <source>
        <dbReference type="SAM" id="Coils"/>
    </source>
</evidence>
<sequence length="584" mass="65096">MFKNYLKVNETHLCRRPLGNISVLSNLNIPPLLKQLYIQRGITKPCELELNIDKLLNYSTITGIEQAAIILAQAIIDKLNILIVGDYDTDGATSTALVLLSLKKMGAKNINFIIPKRFEEHHGISPAIVEQALLLNTKIIITVDNGISSYDGVNLASSKGINVLITDHHLPSNKLPLAAAIVNPNLDSCLFPSKALAGVGVTFYLMLALRAQLYELGWFSKNSIVIPNLVNLLDLVALGTIADMVPLDTNNRILVFQGIRRIRAGYCCPGIIALAQVAKVNINTLCEHDLSFAISPRLNAAGRIDDMSLGVTLLTTNNMSKAIILAKQLDQLNKTRKKIEQTMEIQALELCKEIEYKKGDIPLGLSLYHPKWHHGIIGILASRLKKKFNRPVITFASTSLNLVKGSCRSIEGVNIYQILNKLNLRYPGMILQFGGHAMAAGLTLEEQKLKIFTNRFENIIKKIIVPSMLKNIIWSDGELTNDQLSILTAKIIKNGGPWGENFSYPLFDGEFIILNQQIINKKHLIMKLKPITNGPLVSGIIFNMTNFIKLNCKQNKIKLAYQLNINNFYGKSNLQLLIQYFWKI</sequence>
<dbReference type="GO" id="GO:0006281">
    <property type="term" value="P:DNA repair"/>
    <property type="evidence" value="ECO:0007669"/>
    <property type="project" value="InterPro"/>
</dbReference>
<dbReference type="InterPro" id="IPR003156">
    <property type="entry name" value="DHHA1_dom"/>
</dbReference>
<keyword evidence="11" id="KW-1185">Reference proteome</keyword>
<proteinExistence type="inferred from homology"/>
<feature type="domain" description="DHHA1" evidence="8">
    <location>
        <begin position="368"/>
        <end position="462"/>
    </location>
</feature>
<dbReference type="Pfam" id="PF01368">
    <property type="entry name" value="DHH"/>
    <property type="match status" value="1"/>
</dbReference>
<dbReference type="InterPro" id="IPR041122">
    <property type="entry name" value="RecJ_OB"/>
</dbReference>
<dbReference type="InterPro" id="IPR001667">
    <property type="entry name" value="DDH_dom"/>
</dbReference>
<dbReference type="SUPFAM" id="SSF64182">
    <property type="entry name" value="DHH phosphoesterases"/>
    <property type="match status" value="1"/>
</dbReference>
<dbReference type="Proteomes" id="UP000056466">
    <property type="component" value="Chromosome"/>
</dbReference>
<dbReference type="InterPro" id="IPR038763">
    <property type="entry name" value="DHH_sf"/>
</dbReference>
<dbReference type="OrthoDB" id="9809852at2"/>
<dbReference type="FunFam" id="3.90.1640.30:FF:000001">
    <property type="entry name" value="Single-stranded-DNA-specific exonuclease RecJ"/>
    <property type="match status" value="1"/>
</dbReference>
<evidence type="ECO:0000256" key="5">
    <source>
        <dbReference type="ARBA" id="ARBA00022839"/>
    </source>
</evidence>
<keyword evidence="6" id="KW-0175">Coiled coil</keyword>
<dbReference type="GO" id="GO:0008409">
    <property type="term" value="F:5'-3' exonuclease activity"/>
    <property type="evidence" value="ECO:0007669"/>
    <property type="project" value="InterPro"/>
</dbReference>
<evidence type="ECO:0000256" key="4">
    <source>
        <dbReference type="ARBA" id="ARBA00022801"/>
    </source>
</evidence>
<dbReference type="NCBIfam" id="TIGR00644">
    <property type="entry name" value="recJ"/>
    <property type="match status" value="1"/>
</dbReference>
<organism evidence="10 11">
    <name type="scientific">Candidatus Palibaumannia cicadellinicola</name>
    <dbReference type="NCBI Taxonomy" id="186490"/>
    <lineage>
        <taxon>Bacteria</taxon>
        <taxon>Pseudomonadati</taxon>
        <taxon>Pseudomonadota</taxon>
        <taxon>Gammaproteobacteria</taxon>
        <taxon>Candidatus Palibaumannia</taxon>
    </lineage>
</organism>
<dbReference type="Pfam" id="PF02272">
    <property type="entry name" value="DHHA1"/>
    <property type="match status" value="1"/>
</dbReference>
<keyword evidence="4" id="KW-0378">Hydrolase</keyword>
<evidence type="ECO:0000259" key="8">
    <source>
        <dbReference type="Pfam" id="PF02272"/>
    </source>
</evidence>
<feature type="domain" description="DDH" evidence="7">
    <location>
        <begin position="80"/>
        <end position="240"/>
    </location>
</feature>
<dbReference type="KEGG" id="bcig:AB162_129"/>
<keyword evidence="5 10" id="KW-0269">Exonuclease</keyword>
<evidence type="ECO:0000259" key="9">
    <source>
        <dbReference type="Pfam" id="PF17768"/>
    </source>
</evidence>
<dbReference type="Pfam" id="PF17768">
    <property type="entry name" value="RecJ_OB"/>
    <property type="match status" value="1"/>
</dbReference>
<reference evidence="10 11" key="1">
    <citation type="submission" date="2015-06" db="EMBL/GenBank/DDBJ databases">
        <title>Lineage-specific patterns of genome deterioration in obligate symbionts.</title>
        <authorList>
            <person name="Bennett G.M."/>
            <person name="McCutcheon J.P."/>
            <person name="McDonald B.R."/>
            <person name="Moran N.A."/>
        </authorList>
    </citation>
    <scope>NUCLEOTIDE SEQUENCE [LARGE SCALE GENOMIC DNA]</scope>
    <source>
        <strain evidence="10 11">B-GSS</strain>
    </source>
</reference>
<feature type="coiled-coil region" evidence="6">
    <location>
        <begin position="322"/>
        <end position="349"/>
    </location>
</feature>
<dbReference type="RefSeq" id="WP_053096596.1">
    <property type="nucleotide sequence ID" value="NZ_CP011787.1"/>
</dbReference>
<name>A0A0K2BL18_9GAMM</name>
<dbReference type="GO" id="GO:0006310">
    <property type="term" value="P:DNA recombination"/>
    <property type="evidence" value="ECO:0007669"/>
    <property type="project" value="InterPro"/>
</dbReference>
<comment type="similarity">
    <text evidence="1">Belongs to the RecJ family.</text>
</comment>
<dbReference type="GO" id="GO:0003676">
    <property type="term" value="F:nucleic acid binding"/>
    <property type="evidence" value="ECO:0007669"/>
    <property type="project" value="InterPro"/>
</dbReference>
<evidence type="ECO:0000256" key="2">
    <source>
        <dbReference type="ARBA" id="ARBA00019841"/>
    </source>
</evidence>
<evidence type="ECO:0000256" key="3">
    <source>
        <dbReference type="ARBA" id="ARBA00022722"/>
    </source>
</evidence>
<dbReference type="EMBL" id="CP011787">
    <property type="protein sequence ID" value="AKZ65748.1"/>
    <property type="molecule type" value="Genomic_DNA"/>
</dbReference>
<dbReference type="InterPro" id="IPR004610">
    <property type="entry name" value="RecJ"/>
</dbReference>
<dbReference type="InterPro" id="IPR051673">
    <property type="entry name" value="SSDNA_exonuclease_RecJ"/>
</dbReference>
<dbReference type="PANTHER" id="PTHR30255">
    <property type="entry name" value="SINGLE-STRANDED-DNA-SPECIFIC EXONUCLEASE RECJ"/>
    <property type="match status" value="1"/>
</dbReference>
<dbReference type="Gene3D" id="3.10.310.30">
    <property type="match status" value="1"/>
</dbReference>
<dbReference type="AlphaFoldDB" id="A0A0K2BL18"/>
<evidence type="ECO:0000313" key="10">
    <source>
        <dbReference type="EMBL" id="AKZ65748.1"/>
    </source>
</evidence>
<feature type="domain" description="RecJ OB" evidence="9">
    <location>
        <begin position="476"/>
        <end position="579"/>
    </location>
</feature>
<keyword evidence="3" id="KW-0540">Nuclease</keyword>